<dbReference type="AlphaFoldDB" id="A0A1A8L8X9"/>
<name>A0A1A8L8X9_9TELE</name>
<evidence type="ECO:0000313" key="2">
    <source>
        <dbReference type="EMBL" id="SBR40841.1"/>
    </source>
</evidence>
<feature type="non-terminal residue" evidence="2">
    <location>
        <position position="1"/>
    </location>
</feature>
<organism evidence="2">
    <name type="scientific">Nothobranchius pienaari</name>
    <dbReference type="NCBI Taxonomy" id="704102"/>
    <lineage>
        <taxon>Eukaryota</taxon>
        <taxon>Metazoa</taxon>
        <taxon>Chordata</taxon>
        <taxon>Craniata</taxon>
        <taxon>Vertebrata</taxon>
        <taxon>Euteleostomi</taxon>
        <taxon>Actinopterygii</taxon>
        <taxon>Neopterygii</taxon>
        <taxon>Teleostei</taxon>
        <taxon>Neoteleostei</taxon>
        <taxon>Acanthomorphata</taxon>
        <taxon>Ovalentaria</taxon>
        <taxon>Atherinomorphae</taxon>
        <taxon>Cyprinodontiformes</taxon>
        <taxon>Nothobranchiidae</taxon>
        <taxon>Nothobranchius</taxon>
    </lineage>
</organism>
<sequence length="30" mass="3559">CFLLNEHPARENNHSQLLTRETSVYRETAE</sequence>
<accession>A0A1A8L8X9</accession>
<protein>
    <submittedName>
        <fullName evidence="2">Uncharacterized protein</fullName>
    </submittedName>
</protein>
<feature type="region of interest" description="Disordered" evidence="1">
    <location>
        <begin position="1"/>
        <end position="30"/>
    </location>
</feature>
<evidence type="ECO:0000256" key="1">
    <source>
        <dbReference type="SAM" id="MobiDB-lite"/>
    </source>
</evidence>
<gene>
    <name evidence="2" type="primary">Nfu_g_1_010129</name>
</gene>
<dbReference type="EMBL" id="HAEF01003459">
    <property type="protein sequence ID" value="SBR40841.1"/>
    <property type="molecule type" value="Transcribed_RNA"/>
</dbReference>
<reference evidence="2" key="1">
    <citation type="submission" date="2016-05" db="EMBL/GenBank/DDBJ databases">
        <authorList>
            <person name="Lavstsen T."/>
            <person name="Jespersen J.S."/>
        </authorList>
    </citation>
    <scope>NUCLEOTIDE SEQUENCE</scope>
    <source>
        <tissue evidence="2">Brain</tissue>
    </source>
</reference>
<proteinExistence type="predicted"/>
<reference evidence="2" key="2">
    <citation type="submission" date="2016-06" db="EMBL/GenBank/DDBJ databases">
        <title>The genome of a short-lived fish provides insights into sex chromosome evolution and the genetic control of aging.</title>
        <authorList>
            <person name="Reichwald K."/>
            <person name="Felder M."/>
            <person name="Petzold A."/>
            <person name="Koch P."/>
            <person name="Groth M."/>
            <person name="Platzer M."/>
        </authorList>
    </citation>
    <scope>NUCLEOTIDE SEQUENCE</scope>
    <source>
        <tissue evidence="2">Brain</tissue>
    </source>
</reference>